<reference evidence="2" key="1">
    <citation type="submission" date="2020-06" db="EMBL/GenBank/DDBJ databases">
        <authorList>
            <person name="Li T."/>
            <person name="Hu X."/>
            <person name="Zhang T."/>
            <person name="Song X."/>
            <person name="Zhang H."/>
            <person name="Dai N."/>
            <person name="Sheng W."/>
            <person name="Hou X."/>
            <person name="Wei L."/>
        </authorList>
    </citation>
    <scope>NUCLEOTIDE SEQUENCE</scope>
    <source>
        <strain evidence="2">KEN1</strain>
        <tissue evidence="2">Leaf</tissue>
    </source>
</reference>
<dbReference type="AlphaFoldDB" id="A0AAW2XSC5"/>
<name>A0AAW2XSC5_9LAMI</name>
<dbReference type="Pfam" id="PF13966">
    <property type="entry name" value="zf-RVT"/>
    <property type="match status" value="1"/>
</dbReference>
<comment type="caution">
    <text evidence="2">The sequence shown here is derived from an EMBL/GenBank/DDBJ whole genome shotgun (WGS) entry which is preliminary data.</text>
</comment>
<protein>
    <recommendedName>
        <fullName evidence="1">Reverse transcriptase zinc-binding domain-containing protein</fullName>
    </recommendedName>
</protein>
<proteinExistence type="predicted"/>
<dbReference type="EMBL" id="JACGWN010000003">
    <property type="protein sequence ID" value="KAL0456470.1"/>
    <property type="molecule type" value="Genomic_DNA"/>
</dbReference>
<dbReference type="InterPro" id="IPR026960">
    <property type="entry name" value="RVT-Znf"/>
</dbReference>
<organism evidence="2">
    <name type="scientific">Sesamum latifolium</name>
    <dbReference type="NCBI Taxonomy" id="2727402"/>
    <lineage>
        <taxon>Eukaryota</taxon>
        <taxon>Viridiplantae</taxon>
        <taxon>Streptophyta</taxon>
        <taxon>Embryophyta</taxon>
        <taxon>Tracheophyta</taxon>
        <taxon>Spermatophyta</taxon>
        <taxon>Magnoliopsida</taxon>
        <taxon>eudicotyledons</taxon>
        <taxon>Gunneridae</taxon>
        <taxon>Pentapetalae</taxon>
        <taxon>asterids</taxon>
        <taxon>lamiids</taxon>
        <taxon>Lamiales</taxon>
        <taxon>Pedaliaceae</taxon>
        <taxon>Sesamum</taxon>
    </lineage>
</organism>
<feature type="domain" description="Reverse transcriptase zinc-binding" evidence="1">
    <location>
        <begin position="38"/>
        <end position="128"/>
    </location>
</feature>
<accession>A0AAW2XSC5</accession>
<reference evidence="2" key="2">
    <citation type="journal article" date="2024" name="Plant">
        <title>Genomic evolution and insights into agronomic trait innovations of Sesamum species.</title>
        <authorList>
            <person name="Miao H."/>
            <person name="Wang L."/>
            <person name="Qu L."/>
            <person name="Liu H."/>
            <person name="Sun Y."/>
            <person name="Le M."/>
            <person name="Wang Q."/>
            <person name="Wei S."/>
            <person name="Zheng Y."/>
            <person name="Lin W."/>
            <person name="Duan Y."/>
            <person name="Cao H."/>
            <person name="Xiong S."/>
            <person name="Wang X."/>
            <person name="Wei L."/>
            <person name="Li C."/>
            <person name="Ma Q."/>
            <person name="Ju M."/>
            <person name="Zhao R."/>
            <person name="Li G."/>
            <person name="Mu C."/>
            <person name="Tian Q."/>
            <person name="Mei H."/>
            <person name="Zhang T."/>
            <person name="Gao T."/>
            <person name="Zhang H."/>
        </authorList>
    </citation>
    <scope>NUCLEOTIDE SEQUENCE</scope>
    <source>
        <strain evidence="2">KEN1</strain>
    </source>
</reference>
<evidence type="ECO:0000313" key="2">
    <source>
        <dbReference type="EMBL" id="KAL0456470.1"/>
    </source>
</evidence>
<evidence type="ECO:0000259" key="1">
    <source>
        <dbReference type="Pfam" id="PF13966"/>
    </source>
</evidence>
<sequence>MGLRWMLEQNEALLAKQAWRVASCPQTLLHQLLRQRYFPVKSAYALAISLSKPEGQSERGKSWSFIWRIKLPPRIMLFASKRGINALPTLENLNRKGLALEEGCVCYRDTTDSLFHALVTCSFSRQIWAISNLPWWSVGQQPANSEDCLRPVHKDSDNTDFSFFLLVSWALWSPRNRRIFEGVQMEASEVISMSRRQLLEVISG</sequence>
<gene>
    <name evidence="2" type="ORF">Slati_0986200</name>
</gene>